<gene>
    <name evidence="2" type="primary">smtA</name>
    <name evidence="2" type="ORF">SOCEGT47_068940</name>
</gene>
<organism evidence="2 3">
    <name type="scientific">Sorangium cellulosum</name>
    <name type="common">Polyangium cellulosum</name>
    <dbReference type="NCBI Taxonomy" id="56"/>
    <lineage>
        <taxon>Bacteria</taxon>
        <taxon>Pseudomonadati</taxon>
        <taxon>Myxococcota</taxon>
        <taxon>Polyangia</taxon>
        <taxon>Polyangiales</taxon>
        <taxon>Polyangiaceae</taxon>
        <taxon>Sorangium</taxon>
    </lineage>
</organism>
<evidence type="ECO:0000313" key="3">
    <source>
        <dbReference type="Proteomes" id="UP000295781"/>
    </source>
</evidence>
<dbReference type="Pfam" id="PF13649">
    <property type="entry name" value="Methyltransf_25"/>
    <property type="match status" value="1"/>
</dbReference>
<protein>
    <submittedName>
        <fullName evidence="2">SAM-dependent methyltransferase</fullName>
    </submittedName>
</protein>
<dbReference type="SUPFAM" id="SSF53335">
    <property type="entry name" value="S-adenosyl-L-methionine-dependent methyltransferases"/>
    <property type="match status" value="1"/>
</dbReference>
<sequence length="241" mass="25606">MMRTDEHGAHAAGFGRERALHYDGQVRLSIAGYDAMHQVIAEVIVAALPDREAASLLMVGVGTGSEVKPFARLAGAGVRFTGVDPSPEMLAVARERLAAEGLLERTSLHACELRDLARGSSFDGAQMIGVLHHVPGDEARLELLREIAGRLKPGAPFVIGGRVGDDPLLRAAETRRLLAAGRPPEAVAQRQGALASIKVPASEAEVFALLARAGFVAPRLIFGELHFKTWVTRCEPSTLGA</sequence>
<dbReference type="CDD" id="cd02440">
    <property type="entry name" value="AdoMet_MTases"/>
    <property type="match status" value="1"/>
</dbReference>
<dbReference type="InterPro" id="IPR041698">
    <property type="entry name" value="Methyltransf_25"/>
</dbReference>
<evidence type="ECO:0000313" key="2">
    <source>
        <dbReference type="EMBL" id="AUX26333.1"/>
    </source>
</evidence>
<dbReference type="PANTHER" id="PTHR43464:SF58">
    <property type="entry name" value="BLR7975 PROTEIN"/>
    <property type="match status" value="1"/>
</dbReference>
<dbReference type="InterPro" id="IPR029063">
    <property type="entry name" value="SAM-dependent_MTases_sf"/>
</dbReference>
<reference evidence="2 3" key="1">
    <citation type="submission" date="2015-09" db="EMBL/GenBank/DDBJ databases">
        <title>Sorangium comparison.</title>
        <authorList>
            <person name="Zaburannyi N."/>
            <person name="Bunk B."/>
            <person name="Overmann J."/>
            <person name="Mueller R."/>
        </authorList>
    </citation>
    <scope>NUCLEOTIDE SEQUENCE [LARGE SCALE GENOMIC DNA]</scope>
    <source>
        <strain evidence="2 3">So ceGT47</strain>
    </source>
</reference>
<dbReference type="RefSeq" id="WP_129353879.1">
    <property type="nucleotide sequence ID" value="NZ_CP012670.1"/>
</dbReference>
<dbReference type="AlphaFoldDB" id="A0A4P2QB49"/>
<dbReference type="Gene3D" id="3.40.50.150">
    <property type="entry name" value="Vaccinia Virus protein VP39"/>
    <property type="match status" value="1"/>
</dbReference>
<dbReference type="OrthoDB" id="213472at2"/>
<dbReference type="EMBL" id="CP012670">
    <property type="protein sequence ID" value="AUX26333.1"/>
    <property type="molecule type" value="Genomic_DNA"/>
</dbReference>
<dbReference type="PANTHER" id="PTHR43464">
    <property type="entry name" value="METHYLTRANSFERASE"/>
    <property type="match status" value="1"/>
</dbReference>
<proteinExistence type="predicted"/>
<feature type="domain" description="Methyltransferase" evidence="1">
    <location>
        <begin position="57"/>
        <end position="154"/>
    </location>
</feature>
<name>A0A4P2QB49_SORCE</name>
<dbReference type="GO" id="GO:0008168">
    <property type="term" value="F:methyltransferase activity"/>
    <property type="evidence" value="ECO:0007669"/>
    <property type="project" value="UniProtKB-KW"/>
</dbReference>
<keyword evidence="2" id="KW-0489">Methyltransferase</keyword>
<dbReference type="GO" id="GO:0032259">
    <property type="term" value="P:methylation"/>
    <property type="evidence" value="ECO:0007669"/>
    <property type="project" value="UniProtKB-KW"/>
</dbReference>
<dbReference type="Proteomes" id="UP000295781">
    <property type="component" value="Chromosome"/>
</dbReference>
<evidence type="ECO:0000259" key="1">
    <source>
        <dbReference type="Pfam" id="PF13649"/>
    </source>
</evidence>
<keyword evidence="2" id="KW-0808">Transferase</keyword>
<accession>A0A4P2QB49</accession>